<proteinExistence type="predicted"/>
<comment type="caution">
    <text evidence="2">The sequence shown here is derived from an EMBL/GenBank/DDBJ whole genome shotgun (WGS) entry which is preliminary data.</text>
</comment>
<evidence type="ECO:0000313" key="2">
    <source>
        <dbReference type="EMBL" id="PJE62023.1"/>
    </source>
</evidence>
<dbReference type="Pfam" id="PF14125">
    <property type="entry name" value="DUF4292"/>
    <property type="match status" value="1"/>
</dbReference>
<feature type="region of interest" description="Disordered" evidence="1">
    <location>
        <begin position="248"/>
        <end position="269"/>
    </location>
</feature>
<name>A0A2M8KQ42_9BACT</name>
<feature type="compositionally biased region" description="Polar residues" evidence="1">
    <location>
        <begin position="249"/>
        <end position="269"/>
    </location>
</feature>
<organism evidence="2 3">
    <name type="scientific">Candidatus Roizmanbacteria bacterium CG10_big_fil_rev_8_21_14_0_10_39_12</name>
    <dbReference type="NCBI Taxonomy" id="1974852"/>
    <lineage>
        <taxon>Bacteria</taxon>
        <taxon>Candidatus Roizmaniibacteriota</taxon>
    </lineage>
</organism>
<accession>A0A2M8KQ42</accession>
<dbReference type="Proteomes" id="UP000230222">
    <property type="component" value="Unassembled WGS sequence"/>
</dbReference>
<evidence type="ECO:0000313" key="3">
    <source>
        <dbReference type="Proteomes" id="UP000230222"/>
    </source>
</evidence>
<dbReference type="EMBL" id="PFEC01000026">
    <property type="protein sequence ID" value="PJE62023.1"/>
    <property type="molecule type" value="Genomic_DNA"/>
</dbReference>
<reference evidence="3" key="1">
    <citation type="submission" date="2017-09" db="EMBL/GenBank/DDBJ databases">
        <title>Depth-based differentiation of microbial function through sediment-hosted aquifers and enrichment of novel symbionts in the deep terrestrial subsurface.</title>
        <authorList>
            <person name="Probst A.J."/>
            <person name="Ladd B."/>
            <person name="Jarett J.K."/>
            <person name="Geller-Mcgrath D.E."/>
            <person name="Sieber C.M.K."/>
            <person name="Emerson J.B."/>
            <person name="Anantharaman K."/>
            <person name="Thomas B.C."/>
            <person name="Malmstrom R."/>
            <person name="Stieglmeier M."/>
            <person name="Klingl A."/>
            <person name="Woyke T."/>
            <person name="Ryan C.M."/>
            <person name="Banfield J.F."/>
        </authorList>
    </citation>
    <scope>NUCLEOTIDE SEQUENCE [LARGE SCALE GENOMIC DNA]</scope>
</reference>
<sequence length="269" mass="31323">MSPQMGKVMIIGLIVLIVMSGIWAFRVVWVNRCQEDDIRICALMSQLQVDEATKLAGTYSEFLDTIPIYSVEWAIDGSSQELRKIEEEQETMHLIYSKDAVYLRDYTDKKWWKQQSELVEKFEIKLPFDPAIFFGNIISDIQNPQTSLSFTHQDVCGAKTCYVFTLKKDNEQTTMFYLDEENDQIQQILISDGKMQQKVVFVYEDYSIEIPSSDVKIATKNQNIFLENFLQQATIQKDKPEYIQKFEETQSQLEQNDSPYVFESPTSSQ</sequence>
<evidence type="ECO:0000256" key="1">
    <source>
        <dbReference type="SAM" id="MobiDB-lite"/>
    </source>
</evidence>
<dbReference type="AlphaFoldDB" id="A0A2M8KQ42"/>
<protein>
    <submittedName>
        <fullName evidence="2">Uncharacterized protein</fullName>
    </submittedName>
</protein>
<dbReference type="InterPro" id="IPR025634">
    <property type="entry name" value="DUF4292"/>
</dbReference>
<gene>
    <name evidence="2" type="ORF">COU87_01450</name>
</gene>